<evidence type="ECO:0000313" key="2">
    <source>
        <dbReference type="EMBL" id="GMM38884.1"/>
    </source>
</evidence>
<feature type="region of interest" description="Disordered" evidence="1">
    <location>
        <begin position="35"/>
        <end position="73"/>
    </location>
</feature>
<feature type="compositionally biased region" description="Basic and acidic residues" evidence="1">
    <location>
        <begin position="679"/>
        <end position="697"/>
    </location>
</feature>
<keyword evidence="3" id="KW-1185">Reference proteome</keyword>
<feature type="compositionally biased region" description="Acidic residues" evidence="1">
    <location>
        <begin position="1084"/>
        <end position="1094"/>
    </location>
</feature>
<evidence type="ECO:0000313" key="3">
    <source>
        <dbReference type="Proteomes" id="UP001360560"/>
    </source>
</evidence>
<feature type="region of interest" description="Disordered" evidence="1">
    <location>
        <begin position="660"/>
        <end position="701"/>
    </location>
</feature>
<evidence type="ECO:0000256" key="1">
    <source>
        <dbReference type="SAM" id="MobiDB-lite"/>
    </source>
</evidence>
<comment type="caution">
    <text evidence="2">The sequence shown here is derived from an EMBL/GenBank/DDBJ whole genome shotgun (WGS) entry which is preliminary data.</text>
</comment>
<dbReference type="GeneID" id="90076872"/>
<gene>
    <name evidence="2" type="ORF">DASC09_062230</name>
</gene>
<protein>
    <recommendedName>
        <fullName evidence="4">F-box domain-containing protein</fullName>
    </recommendedName>
</protein>
<feature type="region of interest" description="Disordered" evidence="1">
    <location>
        <begin position="1040"/>
        <end position="1105"/>
    </location>
</feature>
<feature type="compositionally biased region" description="Polar residues" evidence="1">
    <location>
        <begin position="42"/>
        <end position="56"/>
    </location>
</feature>
<dbReference type="EMBL" id="BTFZ01000020">
    <property type="protein sequence ID" value="GMM38884.1"/>
    <property type="molecule type" value="Genomic_DNA"/>
</dbReference>
<reference evidence="2 3" key="1">
    <citation type="journal article" date="2023" name="Elife">
        <title>Identification of key yeast species and microbe-microbe interactions impacting larval growth of Drosophila in the wild.</title>
        <authorList>
            <person name="Mure A."/>
            <person name="Sugiura Y."/>
            <person name="Maeda R."/>
            <person name="Honda K."/>
            <person name="Sakurai N."/>
            <person name="Takahashi Y."/>
            <person name="Watada M."/>
            <person name="Katoh T."/>
            <person name="Gotoh A."/>
            <person name="Gotoh Y."/>
            <person name="Taniguchi I."/>
            <person name="Nakamura K."/>
            <person name="Hayashi T."/>
            <person name="Katayama T."/>
            <person name="Uemura T."/>
            <person name="Hattori Y."/>
        </authorList>
    </citation>
    <scope>NUCLEOTIDE SEQUENCE [LARGE SCALE GENOMIC DNA]</scope>
    <source>
        <strain evidence="2 3">SC-9</strain>
    </source>
</reference>
<accession>A0AAV5QVQ2</accession>
<evidence type="ECO:0008006" key="4">
    <source>
        <dbReference type="Google" id="ProtNLM"/>
    </source>
</evidence>
<dbReference type="Proteomes" id="UP001360560">
    <property type="component" value="Unassembled WGS sequence"/>
</dbReference>
<sequence>MSDFRPHLGLYSHSGYNSINISNFNYAKYSKSSLDSYRPTVTPRNSSSIHVATNQLPKPLIQDDSNDIGDKSSLSLKDGSVTSSSGLSKKYQKYRSLILKKSNTNFLPKSTNSTTNNNNTQSSITFTSLPDEIIQLVFSFVSSEKSYCKTPYNPDAFLGQNELSSSPSKRSYNVSFILSPADTNVSPLINIGPNTQLKVKRPREDAGSKSHAKYLKQVLRNFKLSSRYQSSPKRNTLNLLYLNKRLYRLALPFVYRNIKFHSSYRFAQFISSIRRNNNLGLLPETIELHDIDTLYYIVIDISDSDSYLIITEAEKNQIEQLMNNPELYFDGTFPSSIDWSRIPASRINPNEVLNSNSRRLPICIIKDEHSIVTSHGDRADFGFHEKVILAGWREWKFRADPLYHTTTPTVDWAASRMNRATNISSASMVTSSASNTIRRVGSMGTVITSETRSSRSSSVSSVFSNYSSSGSSESRSSFQIRSKFRKIIRRFSGSKRQEDEVLKENTKANRLLGSHTRSHSMSDVLGSSSTLSKSRSRSKSVTIGLSGNSNSRIISSTLKESPASSNVFKTFAGCQSPTYLHPMKCKLLTKYTTKDLPIGAILHILVICGNLKVFDMSKVMLASDYIISYDAFDDYGILRDISTKVPKNRAIVKNLSASNSSTGPDSFANDPHYPSPTTERIRRASFDSDKNDRRRSFSEFNSGNYRKDNLSSLSVDMAPICKTKSNNDVKTSSYATSTYSNSGNFHSGAAVKSSQPPYSSILKEIDQAYGVSIYSQFNSVVNGHRFSPTILYRAGGEIIAENSTSTGTVVTTSTDINRTVSSSKLHSAELLMTDDLEYTTNSGSGSSSSNTNVASLLNTTPKDTSLPLDFYKDSFGYSSNCNYKSIQSRFYREFWGVPSGSTSKLTYNSSTYNNTGSGAFGEDLSVSGLYVNNNAEYVNENFNKVVSSDPKHSTIIENSGTQVGDYMTDVTQSSRSKSPTFGYHQEKCASGIGNLLLKEESRSVESMVSVLNSAHAGANHERSGLRKELQFSDDKCLESKGKELIRPNPRGTFKIDESDKKSHLGVDIRTSNTGAVSFRRADITEESEEDEESELQISSTGTSDYSSSVNYYGKIAPKKSKRPQLVSELSTKSPTMKYFHFKHDPTEALTSCQNDTALYLSDVRKINNWNLEQLVRVSNDSILHSLAQLKNLETVNLGSINWLSTKNVSEFLKTSAAIRFGNLKQVDFRNSGMRRDLDWAIRGSVRELKRSLKDNTKGNGVDVLRIGRNYTRF</sequence>
<name>A0AAV5QVQ2_9ASCO</name>
<feature type="compositionally biased region" description="Low complexity" evidence="1">
    <location>
        <begin position="521"/>
        <end position="533"/>
    </location>
</feature>
<feature type="region of interest" description="Disordered" evidence="1">
    <location>
        <begin position="509"/>
        <end position="544"/>
    </location>
</feature>
<dbReference type="RefSeq" id="XP_064855879.1">
    <property type="nucleotide sequence ID" value="XM_064999807.1"/>
</dbReference>
<organism evidence="2 3">
    <name type="scientific">Saccharomycopsis crataegensis</name>
    <dbReference type="NCBI Taxonomy" id="43959"/>
    <lineage>
        <taxon>Eukaryota</taxon>
        <taxon>Fungi</taxon>
        <taxon>Dikarya</taxon>
        <taxon>Ascomycota</taxon>
        <taxon>Saccharomycotina</taxon>
        <taxon>Saccharomycetes</taxon>
        <taxon>Saccharomycopsidaceae</taxon>
        <taxon>Saccharomycopsis</taxon>
    </lineage>
</organism>
<proteinExistence type="predicted"/>
<feature type="compositionally biased region" description="Basic and acidic residues" evidence="1">
    <location>
        <begin position="1053"/>
        <end position="1066"/>
    </location>
</feature>
<dbReference type="AlphaFoldDB" id="A0AAV5QVQ2"/>